<comment type="caution">
    <text evidence="1">The sequence shown here is derived from an EMBL/GenBank/DDBJ whole genome shotgun (WGS) entry which is preliminary data.</text>
</comment>
<proteinExistence type="predicted"/>
<evidence type="ECO:0000313" key="1">
    <source>
        <dbReference type="EMBL" id="MDR6240673.1"/>
    </source>
</evidence>
<dbReference type="PANTHER" id="PTHR38567:SF1">
    <property type="entry name" value="DUF4291 DOMAIN-CONTAINING PROTEIN"/>
    <property type="match status" value="1"/>
</dbReference>
<name>A0AAE4BUE2_9BACT</name>
<dbReference type="Proteomes" id="UP001185092">
    <property type="component" value="Unassembled WGS sequence"/>
</dbReference>
<dbReference type="AlphaFoldDB" id="A0AAE4BUE2"/>
<accession>A0AAE4BUE2</accession>
<dbReference type="PANTHER" id="PTHR38567">
    <property type="entry name" value="DUF4291 DOMAIN-CONTAINING PROTEIN"/>
    <property type="match status" value="1"/>
</dbReference>
<gene>
    <name evidence="1" type="ORF">HNQ88_003749</name>
</gene>
<dbReference type="InterPro" id="IPR025633">
    <property type="entry name" value="DUF4291"/>
</dbReference>
<organism evidence="1 2">
    <name type="scientific">Aureibacter tunicatorum</name>
    <dbReference type="NCBI Taxonomy" id="866807"/>
    <lineage>
        <taxon>Bacteria</taxon>
        <taxon>Pseudomonadati</taxon>
        <taxon>Bacteroidota</taxon>
        <taxon>Cytophagia</taxon>
        <taxon>Cytophagales</taxon>
        <taxon>Persicobacteraceae</taxon>
        <taxon>Aureibacter</taxon>
    </lineage>
</organism>
<dbReference type="Pfam" id="PF14124">
    <property type="entry name" value="DUF4291"/>
    <property type="match status" value="1"/>
</dbReference>
<dbReference type="RefSeq" id="WP_309940788.1">
    <property type="nucleotide sequence ID" value="NZ_AP025306.1"/>
</dbReference>
<evidence type="ECO:0000313" key="2">
    <source>
        <dbReference type="Proteomes" id="UP001185092"/>
    </source>
</evidence>
<reference evidence="1" key="1">
    <citation type="submission" date="2023-07" db="EMBL/GenBank/DDBJ databases">
        <title>Genomic Encyclopedia of Type Strains, Phase IV (KMG-IV): sequencing the most valuable type-strain genomes for metagenomic binning, comparative biology and taxonomic classification.</title>
        <authorList>
            <person name="Goeker M."/>
        </authorList>
    </citation>
    <scope>NUCLEOTIDE SEQUENCE</scope>
    <source>
        <strain evidence="1">DSM 26174</strain>
    </source>
</reference>
<dbReference type="EMBL" id="JAVDQD010000005">
    <property type="protein sequence ID" value="MDR6240673.1"/>
    <property type="molecule type" value="Genomic_DNA"/>
</dbReference>
<keyword evidence="2" id="KW-1185">Reference proteome</keyword>
<sequence length="195" mass="23222">MEKIKYKDYEKQLPQSGEYILGQRNGESVYVYQAYNHAIANFAVENQKFGGRKFSFKRMTWIKPNFLWMMFRSGWASKENQERILAIEIPLAYFKELYDKGVYSSFREDKYDSFETWKELVAQSEVRLQWDPDHDPYGEKIERRAIQLGIRGDELLAFNSKIISITDLTDFVIEQREVMQNDFKALQVIKEEVLL</sequence>
<evidence type="ECO:0008006" key="3">
    <source>
        <dbReference type="Google" id="ProtNLM"/>
    </source>
</evidence>
<protein>
    <recommendedName>
        <fullName evidence="3">DUF4291 domain-containing protein</fullName>
    </recommendedName>
</protein>